<dbReference type="Gene3D" id="3.90.550.10">
    <property type="entry name" value="Spore Coat Polysaccharide Biosynthesis Protein SpsA, Chain A"/>
    <property type="match status" value="1"/>
</dbReference>
<evidence type="ECO:0000256" key="2">
    <source>
        <dbReference type="ARBA" id="ARBA00022676"/>
    </source>
</evidence>
<evidence type="ECO:0000256" key="4">
    <source>
        <dbReference type="SAM" id="Phobius"/>
    </source>
</evidence>
<keyword evidence="4" id="KW-0472">Membrane</keyword>
<protein>
    <submittedName>
        <fullName evidence="6">Cellulose synthase/poly-beta-1,6-N-acetylglucosamine synthase-like glycosyltransferase</fullName>
    </submittedName>
</protein>
<dbReference type="GO" id="GO:0016757">
    <property type="term" value="F:glycosyltransferase activity"/>
    <property type="evidence" value="ECO:0007669"/>
    <property type="project" value="UniProtKB-KW"/>
</dbReference>
<evidence type="ECO:0000259" key="5">
    <source>
        <dbReference type="Pfam" id="PF00535"/>
    </source>
</evidence>
<organism evidence="6 7">
    <name type="scientific">Halanaerobacter jeridensis</name>
    <dbReference type="NCBI Taxonomy" id="706427"/>
    <lineage>
        <taxon>Bacteria</taxon>
        <taxon>Bacillati</taxon>
        <taxon>Bacillota</taxon>
        <taxon>Clostridia</taxon>
        <taxon>Halanaerobiales</taxon>
        <taxon>Halobacteroidaceae</taxon>
        <taxon>Halanaerobacter</taxon>
    </lineage>
</organism>
<evidence type="ECO:0000313" key="7">
    <source>
        <dbReference type="Proteomes" id="UP000774000"/>
    </source>
</evidence>
<dbReference type="CDD" id="cd06423">
    <property type="entry name" value="CESA_like"/>
    <property type="match status" value="1"/>
</dbReference>
<sequence>MNWKTILINFINGYNYFIIFYFLVLNIIYVIVLLLSIKGLYYYLKRSQYEGYSDLLSSSFLPGISILVPCYNEENTIVDNVKSLLHLEYNDTEIIVINDGSTDQSLEHLKEEFNLHEIDRVYKKQIETQAINDIYLSATIPNLVVIDKENGGKADALNAGVNIAEYDLVTAIDADSILETDSLLKVVIPFIENPKEVVATGGIVRIANNSKVDRGFMEEPKLPKADLPRFQVVEYLRAFLTSRVGWGEINSLLIVSGAFGVFKKDIVAQVGGYTAKTIGEDMELIIKIHRYLREEEQDYQIPLVSDATCWTQGPSDFKSFVGQRKRWQRGLMDSIINHWKLLFNPNYGTVGMFAFPYYVIFEMFGPLLEFLGYCSIGAAYFLGILNPSFVLIFFLLAVLYGVFISTSAIGVEAYAEQRYDSILDYIRLFLYGVLENFGYRQLNTIIRAFSLIGYTPGSNEWGTIDKGKFDNDNSDVEL</sequence>
<feature type="transmembrane region" description="Helical" evidence="4">
    <location>
        <begin position="380"/>
        <end position="403"/>
    </location>
</feature>
<dbReference type="InterPro" id="IPR001173">
    <property type="entry name" value="Glyco_trans_2-like"/>
</dbReference>
<gene>
    <name evidence="6" type="ORF">JOC47_000498</name>
</gene>
<keyword evidence="7" id="KW-1185">Reference proteome</keyword>
<dbReference type="EMBL" id="JAFBDQ010000002">
    <property type="protein sequence ID" value="MBM7555673.1"/>
    <property type="molecule type" value="Genomic_DNA"/>
</dbReference>
<evidence type="ECO:0000313" key="6">
    <source>
        <dbReference type="EMBL" id="MBM7555673.1"/>
    </source>
</evidence>
<dbReference type="Pfam" id="PF00535">
    <property type="entry name" value="Glycos_transf_2"/>
    <property type="match status" value="1"/>
</dbReference>
<keyword evidence="3" id="KW-0808">Transferase</keyword>
<dbReference type="AlphaFoldDB" id="A0A938XNF8"/>
<dbReference type="RefSeq" id="WP_204700396.1">
    <property type="nucleotide sequence ID" value="NZ_JAFBDQ010000002.1"/>
</dbReference>
<name>A0A938XNF8_9FIRM</name>
<keyword evidence="4" id="KW-1133">Transmembrane helix</keyword>
<dbReference type="PANTHER" id="PTHR43630:SF1">
    <property type="entry name" value="POLY-BETA-1,6-N-ACETYL-D-GLUCOSAMINE SYNTHASE"/>
    <property type="match status" value="1"/>
</dbReference>
<dbReference type="Proteomes" id="UP000774000">
    <property type="component" value="Unassembled WGS sequence"/>
</dbReference>
<reference evidence="6" key="1">
    <citation type="submission" date="2021-01" db="EMBL/GenBank/DDBJ databases">
        <title>Genomic Encyclopedia of Type Strains, Phase IV (KMG-IV): sequencing the most valuable type-strain genomes for metagenomic binning, comparative biology and taxonomic classification.</title>
        <authorList>
            <person name="Goeker M."/>
        </authorList>
    </citation>
    <scope>NUCLEOTIDE SEQUENCE</scope>
    <source>
        <strain evidence="6">DSM 23230</strain>
    </source>
</reference>
<comment type="caution">
    <text evidence="6">The sequence shown here is derived from an EMBL/GenBank/DDBJ whole genome shotgun (WGS) entry which is preliminary data.</text>
</comment>
<keyword evidence="2" id="KW-0328">Glycosyltransferase</keyword>
<feature type="transmembrane region" description="Helical" evidence="4">
    <location>
        <begin position="16"/>
        <end position="37"/>
    </location>
</feature>
<evidence type="ECO:0000256" key="3">
    <source>
        <dbReference type="ARBA" id="ARBA00022679"/>
    </source>
</evidence>
<evidence type="ECO:0000256" key="1">
    <source>
        <dbReference type="ARBA" id="ARBA00006739"/>
    </source>
</evidence>
<keyword evidence="4" id="KW-0812">Transmembrane</keyword>
<feature type="domain" description="Glycosyltransferase 2-like" evidence="5">
    <location>
        <begin position="65"/>
        <end position="211"/>
    </location>
</feature>
<dbReference type="SUPFAM" id="SSF53448">
    <property type="entry name" value="Nucleotide-diphospho-sugar transferases"/>
    <property type="match status" value="1"/>
</dbReference>
<dbReference type="InterPro" id="IPR029044">
    <property type="entry name" value="Nucleotide-diphossugar_trans"/>
</dbReference>
<comment type="similarity">
    <text evidence="1">Belongs to the glycosyltransferase 2 family.</text>
</comment>
<proteinExistence type="inferred from homology"/>
<accession>A0A938XNF8</accession>
<dbReference type="PANTHER" id="PTHR43630">
    <property type="entry name" value="POLY-BETA-1,6-N-ACETYL-D-GLUCOSAMINE SYNTHASE"/>
    <property type="match status" value="1"/>
</dbReference>